<feature type="transmembrane region" description="Helical" evidence="1">
    <location>
        <begin position="42"/>
        <end position="65"/>
    </location>
</feature>
<dbReference type="InParanoid" id="A0A1Y1Z9X8"/>
<evidence type="ECO:0000313" key="3">
    <source>
        <dbReference type="Proteomes" id="UP000193498"/>
    </source>
</evidence>
<keyword evidence="1" id="KW-0812">Transmembrane</keyword>
<keyword evidence="1" id="KW-0472">Membrane</keyword>
<evidence type="ECO:0000256" key="1">
    <source>
        <dbReference type="SAM" id="Phobius"/>
    </source>
</evidence>
<organism evidence="2 3">
    <name type="scientific">Basidiobolus meristosporus CBS 931.73</name>
    <dbReference type="NCBI Taxonomy" id="1314790"/>
    <lineage>
        <taxon>Eukaryota</taxon>
        <taxon>Fungi</taxon>
        <taxon>Fungi incertae sedis</taxon>
        <taxon>Zoopagomycota</taxon>
        <taxon>Entomophthoromycotina</taxon>
        <taxon>Basidiobolomycetes</taxon>
        <taxon>Basidiobolales</taxon>
        <taxon>Basidiobolaceae</taxon>
        <taxon>Basidiobolus</taxon>
    </lineage>
</organism>
<dbReference type="Proteomes" id="UP000193498">
    <property type="component" value="Unassembled WGS sequence"/>
</dbReference>
<sequence length="94" mass="11372">MPVLILGYLCSPQPGVFQIRKPYIRWFLISGNDEATLVRNFRFWWHFWNIIGAGFLLGSCTFYLFSWDQAIYKQRALLDSEQLFDEWINDRQFR</sequence>
<name>A0A1Y1Z9X8_9FUNG</name>
<accession>A0A1Y1Z9X8</accession>
<comment type="caution">
    <text evidence="2">The sequence shown here is derived from an EMBL/GenBank/DDBJ whole genome shotgun (WGS) entry which is preliminary data.</text>
</comment>
<dbReference type="EMBL" id="MCFE01000015">
    <property type="protein sequence ID" value="ORY06595.1"/>
    <property type="molecule type" value="Genomic_DNA"/>
</dbReference>
<protein>
    <submittedName>
        <fullName evidence="2">Uncharacterized protein</fullName>
    </submittedName>
</protein>
<evidence type="ECO:0000313" key="2">
    <source>
        <dbReference type="EMBL" id="ORY06595.1"/>
    </source>
</evidence>
<reference evidence="2 3" key="1">
    <citation type="submission" date="2016-07" db="EMBL/GenBank/DDBJ databases">
        <title>Pervasive Adenine N6-methylation of Active Genes in Fungi.</title>
        <authorList>
            <consortium name="DOE Joint Genome Institute"/>
            <person name="Mondo S.J."/>
            <person name="Dannebaum R.O."/>
            <person name="Kuo R.C."/>
            <person name="Labutti K."/>
            <person name="Haridas S."/>
            <person name="Kuo A."/>
            <person name="Salamov A."/>
            <person name="Ahrendt S.R."/>
            <person name="Lipzen A."/>
            <person name="Sullivan W."/>
            <person name="Andreopoulos W.B."/>
            <person name="Clum A."/>
            <person name="Lindquist E."/>
            <person name="Daum C."/>
            <person name="Ramamoorthy G.K."/>
            <person name="Gryganskyi A."/>
            <person name="Culley D."/>
            <person name="Magnuson J.K."/>
            <person name="James T.Y."/>
            <person name="O'Malley M.A."/>
            <person name="Stajich J.E."/>
            <person name="Spatafora J.W."/>
            <person name="Visel A."/>
            <person name="Grigoriev I.V."/>
        </authorList>
    </citation>
    <scope>NUCLEOTIDE SEQUENCE [LARGE SCALE GENOMIC DNA]</scope>
    <source>
        <strain evidence="2 3">CBS 931.73</strain>
    </source>
</reference>
<proteinExistence type="predicted"/>
<keyword evidence="3" id="KW-1185">Reference proteome</keyword>
<dbReference type="AlphaFoldDB" id="A0A1Y1Z9X8"/>
<keyword evidence="1" id="KW-1133">Transmembrane helix</keyword>
<gene>
    <name evidence="2" type="ORF">K493DRAFT_18447</name>
</gene>